<dbReference type="Proteomes" id="UP000830116">
    <property type="component" value="Chromosome"/>
</dbReference>
<sequence>MKYMGCVVSVALLWNSFSFAAVPAESKKATVSKVLSGQGISFGGLAGTGFTLLDLRRTSDTKKKVERVVIDVGDMNGAPLRGWPGYYFAELKKNPSRLVIDFAQMPNAHIDQGKIKNIMKNSLAVKTSTMSLDPVDSSLNLTLDLKQNTKVRVYQVAGKKQTSKVVVDFWVE</sequence>
<organism evidence="2 3">
    <name type="scientific">Bdellovibrio reynosensis</name>
    <dbReference type="NCBI Taxonomy" id="2835041"/>
    <lineage>
        <taxon>Bacteria</taxon>
        <taxon>Pseudomonadati</taxon>
        <taxon>Bdellovibrionota</taxon>
        <taxon>Bdellovibrionia</taxon>
        <taxon>Bdellovibrionales</taxon>
        <taxon>Pseudobdellovibrionaceae</taxon>
        <taxon>Bdellovibrio</taxon>
    </lineage>
</organism>
<name>A0ABY4CC21_9BACT</name>
<accession>A0ABY4CC21</accession>
<dbReference type="RefSeq" id="WP_243537314.1">
    <property type="nucleotide sequence ID" value="NZ_CP093442.1"/>
</dbReference>
<protein>
    <recommendedName>
        <fullName evidence="4">AMIN domain-containing protein</fullName>
    </recommendedName>
</protein>
<dbReference type="EMBL" id="CP093442">
    <property type="protein sequence ID" value="UOF01063.1"/>
    <property type="molecule type" value="Genomic_DNA"/>
</dbReference>
<proteinExistence type="predicted"/>
<evidence type="ECO:0000313" key="2">
    <source>
        <dbReference type="EMBL" id="UOF01063.1"/>
    </source>
</evidence>
<reference evidence="2" key="1">
    <citation type="submission" date="2022-03" db="EMBL/GenBank/DDBJ databases">
        <title>Genome Identification and Characterization of new species Bdellovibrio reynosense LBG001 sp. nov. from a Mexico soil sample.</title>
        <authorList>
            <person name="Camilli A."/>
            <person name="Ajao Y."/>
            <person name="Guo X."/>
        </authorList>
    </citation>
    <scope>NUCLEOTIDE SEQUENCE</scope>
    <source>
        <strain evidence="2">LBG001</strain>
    </source>
</reference>
<evidence type="ECO:0000256" key="1">
    <source>
        <dbReference type="SAM" id="SignalP"/>
    </source>
</evidence>
<gene>
    <name evidence="2" type="ORF">MNR06_15285</name>
</gene>
<evidence type="ECO:0008006" key="4">
    <source>
        <dbReference type="Google" id="ProtNLM"/>
    </source>
</evidence>
<keyword evidence="3" id="KW-1185">Reference proteome</keyword>
<feature type="chain" id="PRO_5047036438" description="AMIN domain-containing protein" evidence="1">
    <location>
        <begin position="21"/>
        <end position="172"/>
    </location>
</feature>
<feature type="signal peptide" evidence="1">
    <location>
        <begin position="1"/>
        <end position="20"/>
    </location>
</feature>
<evidence type="ECO:0000313" key="3">
    <source>
        <dbReference type="Proteomes" id="UP000830116"/>
    </source>
</evidence>
<keyword evidence="1" id="KW-0732">Signal</keyword>